<feature type="compositionally biased region" description="Polar residues" evidence="1">
    <location>
        <begin position="61"/>
        <end position="91"/>
    </location>
</feature>
<gene>
    <name evidence="2" type="ORF">A4X09_0g4866</name>
</gene>
<feature type="compositionally biased region" description="Low complexity" evidence="1">
    <location>
        <begin position="106"/>
        <end position="117"/>
    </location>
</feature>
<evidence type="ECO:0000313" key="2">
    <source>
        <dbReference type="EMBL" id="KAE8267480.1"/>
    </source>
</evidence>
<keyword evidence="3" id="KW-1185">Reference proteome</keyword>
<dbReference type="Proteomes" id="UP000078113">
    <property type="component" value="Unassembled WGS sequence"/>
</dbReference>
<feature type="compositionally biased region" description="Polar residues" evidence="1">
    <location>
        <begin position="163"/>
        <end position="172"/>
    </location>
</feature>
<evidence type="ECO:0000313" key="3">
    <source>
        <dbReference type="Proteomes" id="UP000078113"/>
    </source>
</evidence>
<organism evidence="2 3">
    <name type="scientific">Tilletia walkeri</name>
    <dbReference type="NCBI Taxonomy" id="117179"/>
    <lineage>
        <taxon>Eukaryota</taxon>
        <taxon>Fungi</taxon>
        <taxon>Dikarya</taxon>
        <taxon>Basidiomycota</taxon>
        <taxon>Ustilaginomycotina</taxon>
        <taxon>Exobasidiomycetes</taxon>
        <taxon>Tilletiales</taxon>
        <taxon>Tilletiaceae</taxon>
        <taxon>Tilletia</taxon>
    </lineage>
</organism>
<sequence length="379" mass="40928">MTMAATTTTLMDSASRTLLILSSRHRLLPARTFSSSAASLSQQGSSSQQPTPTERFRRFTPKNNNQRTPPSQQPLTPTRTQQHPQEPQSHFDSLSAIGAPVYQRKSSSSTTTPSGPTRDTDIRSRFIYLVDYTGAAGGGLTGPHRTDDILSRLDRKNFWLQQVSAAPGSSNRSRSKPQHDQQEEEEVAEKKKKDDLAKYPICKIVAKKEEFDQARAAAKRKAEAKSSTEKSDSSPTTTTSGGGSSTTASSHKDLSISWSSTPHDISYKLAKAKKDLIARAPNSRLTLRIVTKRGSGRNVGTPGTPQYDAELARKKEFLDRIHWALCSLSNEGDAGMVEGADVNAVGGSIPGGGVAKLSSEGVQWQGQGSVAVLVYEPVS</sequence>
<feature type="compositionally biased region" description="Basic and acidic residues" evidence="1">
    <location>
        <begin position="220"/>
        <end position="232"/>
    </location>
</feature>
<dbReference type="EMBL" id="LWDG02000225">
    <property type="protein sequence ID" value="KAE8267480.1"/>
    <property type="molecule type" value="Genomic_DNA"/>
</dbReference>
<accession>A0A8X7N8B4</accession>
<name>A0A8X7N8B4_9BASI</name>
<comment type="caution">
    <text evidence="2">The sequence shown here is derived from an EMBL/GenBank/DDBJ whole genome shotgun (WGS) entry which is preliminary data.</text>
</comment>
<dbReference type="AlphaFoldDB" id="A0A8X7N8B4"/>
<feature type="region of interest" description="Disordered" evidence="1">
    <location>
        <begin position="220"/>
        <end position="257"/>
    </location>
</feature>
<feature type="region of interest" description="Disordered" evidence="1">
    <location>
        <begin position="34"/>
        <end position="91"/>
    </location>
</feature>
<feature type="region of interest" description="Disordered" evidence="1">
    <location>
        <begin position="163"/>
        <end position="193"/>
    </location>
</feature>
<protein>
    <recommendedName>
        <fullName evidence="4">Translation initiation factor 3 N-terminal domain-containing protein</fullName>
    </recommendedName>
</protein>
<feature type="compositionally biased region" description="Low complexity" evidence="1">
    <location>
        <begin position="233"/>
        <end position="249"/>
    </location>
</feature>
<proteinExistence type="predicted"/>
<reference evidence="2" key="1">
    <citation type="submission" date="2016-04" db="EMBL/GenBank/DDBJ databases">
        <authorList>
            <person name="Nguyen H.D."/>
            <person name="Samba Siva P."/>
            <person name="Cullis J."/>
            <person name="Levesque C.A."/>
            <person name="Hambleton S."/>
        </authorList>
    </citation>
    <scope>NUCLEOTIDE SEQUENCE</scope>
    <source>
        <strain evidence="2">DAOMC 236422</strain>
    </source>
</reference>
<reference evidence="2" key="2">
    <citation type="journal article" date="2019" name="IMA Fungus">
        <title>Genome sequencing and comparison of five Tilletia species to identify candidate genes for the detection of regulated species infecting wheat.</title>
        <authorList>
            <person name="Nguyen H.D.T."/>
            <person name="Sultana T."/>
            <person name="Kesanakurti P."/>
            <person name="Hambleton S."/>
        </authorList>
    </citation>
    <scope>NUCLEOTIDE SEQUENCE</scope>
    <source>
        <strain evidence="2">DAOMC 236422</strain>
    </source>
</reference>
<evidence type="ECO:0008006" key="4">
    <source>
        <dbReference type="Google" id="ProtNLM"/>
    </source>
</evidence>
<feature type="region of interest" description="Disordered" evidence="1">
    <location>
        <begin position="101"/>
        <end position="120"/>
    </location>
</feature>
<evidence type="ECO:0000256" key="1">
    <source>
        <dbReference type="SAM" id="MobiDB-lite"/>
    </source>
</evidence>
<feature type="compositionally biased region" description="Low complexity" evidence="1">
    <location>
        <begin position="34"/>
        <end position="49"/>
    </location>
</feature>